<dbReference type="Pfam" id="PF16363">
    <property type="entry name" value="GDP_Man_Dehyd"/>
    <property type="match status" value="1"/>
</dbReference>
<gene>
    <name evidence="2" type="ORF">DS031_04950</name>
</gene>
<organism evidence="2 3">
    <name type="scientific">Bacillus taeanensis</name>
    <dbReference type="NCBI Taxonomy" id="273032"/>
    <lineage>
        <taxon>Bacteria</taxon>
        <taxon>Bacillati</taxon>
        <taxon>Bacillota</taxon>
        <taxon>Bacilli</taxon>
        <taxon>Bacillales</taxon>
        <taxon>Bacillaceae</taxon>
        <taxon>Bacillus</taxon>
    </lineage>
</organism>
<dbReference type="Proteomes" id="UP000253314">
    <property type="component" value="Unassembled WGS sequence"/>
</dbReference>
<dbReference type="Gene3D" id="3.90.25.10">
    <property type="entry name" value="UDP-galactose 4-epimerase, domain 1"/>
    <property type="match status" value="1"/>
</dbReference>
<sequence length="319" mass="36383">MNNKVIVTGGAGFIGSHLTEHLLSEGYEVHVIDNFDPFYPREIKEQNIAAQLDHKNYFLYEKDICNEIEVRKIFEEVKPSMVVHLAAKAGVRPSIQQSREYAKVNIIGTLHMLQASADYGVKKFIFASSSSVYGLNEQVPFKEEQPLLYIASPYGATKAAGEVLCKSYSHCFKLPVIALRFFTVYGPRQRPDLAIHKFAAKLLNGEEIELYGDGLSSRDYTYVSDIVQGIDKAIHYRINGYEVFNLGNDRPIQLIDLIDRIEKTFNLQFSKKWMSNQIGDVPQTWADLTKIKKIGYVPEIELDEGLRRFASWFKKTRKG</sequence>
<dbReference type="SUPFAM" id="SSF51735">
    <property type="entry name" value="NAD(P)-binding Rossmann-fold domains"/>
    <property type="match status" value="1"/>
</dbReference>
<evidence type="ECO:0000259" key="1">
    <source>
        <dbReference type="Pfam" id="PF16363"/>
    </source>
</evidence>
<proteinExistence type="predicted"/>
<dbReference type="InterPro" id="IPR016040">
    <property type="entry name" value="NAD(P)-bd_dom"/>
</dbReference>
<accession>A0A366XXG0</accession>
<evidence type="ECO:0000313" key="2">
    <source>
        <dbReference type="EMBL" id="RBW70822.1"/>
    </source>
</evidence>
<dbReference type="PRINTS" id="PR01713">
    <property type="entry name" value="NUCEPIMERASE"/>
</dbReference>
<reference evidence="2 3" key="1">
    <citation type="submission" date="2018-07" db="EMBL/GenBank/DDBJ databases">
        <title>Lottiidibacillus patelloidae gen. nov., sp. nov., isolated from the intestinal tract of a marine limpet and the reclassification of B. taeanensis BH030017T, B. algicola KMM 3737T and B. hwajinpoensis SW-72T as genus Lottiidibacillus.</title>
        <authorList>
            <person name="Liu R."/>
            <person name="Huang Z."/>
        </authorList>
    </citation>
    <scope>NUCLEOTIDE SEQUENCE [LARGE SCALE GENOMIC DNA]</scope>
    <source>
        <strain evidence="2 3">BH030017</strain>
    </source>
</reference>
<dbReference type="AlphaFoldDB" id="A0A366XXG0"/>
<comment type="caution">
    <text evidence="2">The sequence shown here is derived from an EMBL/GenBank/DDBJ whole genome shotgun (WGS) entry which is preliminary data.</text>
</comment>
<protein>
    <submittedName>
        <fullName evidence="2">Epimerase</fullName>
    </submittedName>
</protein>
<dbReference type="Gene3D" id="3.40.50.720">
    <property type="entry name" value="NAD(P)-binding Rossmann-like Domain"/>
    <property type="match status" value="1"/>
</dbReference>
<name>A0A366XXG0_9BACI</name>
<keyword evidence="3" id="KW-1185">Reference proteome</keyword>
<feature type="domain" description="NAD(P)-binding" evidence="1">
    <location>
        <begin position="6"/>
        <end position="308"/>
    </location>
</feature>
<evidence type="ECO:0000313" key="3">
    <source>
        <dbReference type="Proteomes" id="UP000253314"/>
    </source>
</evidence>
<dbReference type="PANTHER" id="PTHR43000">
    <property type="entry name" value="DTDP-D-GLUCOSE 4,6-DEHYDRATASE-RELATED"/>
    <property type="match status" value="1"/>
</dbReference>
<dbReference type="OrthoDB" id="9811743at2"/>
<dbReference type="EMBL" id="QOCW01000003">
    <property type="protein sequence ID" value="RBW70822.1"/>
    <property type="molecule type" value="Genomic_DNA"/>
</dbReference>
<dbReference type="InterPro" id="IPR036291">
    <property type="entry name" value="NAD(P)-bd_dom_sf"/>
</dbReference>
<dbReference type="RefSeq" id="WP_113804814.1">
    <property type="nucleotide sequence ID" value="NZ_QOCW01000003.1"/>
</dbReference>